<reference evidence="2 3" key="1">
    <citation type="submission" date="2024-01" db="EMBL/GenBank/DDBJ databases">
        <authorList>
            <person name="Allen C."/>
            <person name="Tagirdzhanova G."/>
        </authorList>
    </citation>
    <scope>NUCLEOTIDE SEQUENCE [LARGE SCALE GENOMIC DNA]</scope>
    <source>
        <strain evidence="2 3">CBS 573.63</strain>
    </source>
</reference>
<organism evidence="2 3">
    <name type="scientific">Sporothrix epigloea</name>
    <dbReference type="NCBI Taxonomy" id="1892477"/>
    <lineage>
        <taxon>Eukaryota</taxon>
        <taxon>Fungi</taxon>
        <taxon>Dikarya</taxon>
        <taxon>Ascomycota</taxon>
        <taxon>Pezizomycotina</taxon>
        <taxon>Sordariomycetes</taxon>
        <taxon>Sordariomycetidae</taxon>
        <taxon>Ophiostomatales</taxon>
        <taxon>Ophiostomataceae</taxon>
        <taxon>Sporothrix</taxon>
    </lineage>
</organism>
<name>A0ABP0E2R4_9PEZI</name>
<comment type="caution">
    <text evidence="2">The sequence shown here is derived from an EMBL/GenBank/DDBJ whole genome shotgun (WGS) entry which is preliminary data.</text>
</comment>
<evidence type="ECO:0000313" key="2">
    <source>
        <dbReference type="EMBL" id="CAK7273777.1"/>
    </source>
</evidence>
<proteinExistence type="predicted"/>
<gene>
    <name evidence="2" type="ORF">SEPCBS57363_005822</name>
</gene>
<dbReference type="EMBL" id="CAWUOM010000144">
    <property type="protein sequence ID" value="CAK7273777.1"/>
    <property type="molecule type" value="Genomic_DNA"/>
</dbReference>
<evidence type="ECO:0000313" key="3">
    <source>
        <dbReference type="Proteomes" id="UP001642501"/>
    </source>
</evidence>
<dbReference type="Proteomes" id="UP001642501">
    <property type="component" value="Unassembled WGS sequence"/>
</dbReference>
<feature type="compositionally biased region" description="Low complexity" evidence="1">
    <location>
        <begin position="189"/>
        <end position="206"/>
    </location>
</feature>
<feature type="compositionally biased region" description="Polar residues" evidence="1">
    <location>
        <begin position="242"/>
        <end position="261"/>
    </location>
</feature>
<protein>
    <submittedName>
        <fullName evidence="2">Uncharacterized protein</fullName>
    </submittedName>
</protein>
<feature type="region of interest" description="Disordered" evidence="1">
    <location>
        <begin position="170"/>
        <end position="294"/>
    </location>
</feature>
<keyword evidence="3" id="KW-1185">Reference proteome</keyword>
<feature type="compositionally biased region" description="Basic and acidic residues" evidence="1">
    <location>
        <begin position="262"/>
        <end position="280"/>
    </location>
</feature>
<evidence type="ECO:0000256" key="1">
    <source>
        <dbReference type="SAM" id="MobiDB-lite"/>
    </source>
</evidence>
<accession>A0ABP0E2R4</accession>
<sequence length="294" mass="32931">MTTDLEMAKASDIFLDAIGRQSVKGLSLLDLVCPVERGKVVTIQRQIHDERDRKDPQYLPPIFAKRDEERVIQSLGLSADDLSRYAMYWHEYLSFNTIDGQQRTYPVRLGLAKQDSIYFIVLSLHVVMRPYGQPAPLSQPRDVPYAYQTTQQHASPQHQIVPQPAHVSASFDSMRPHMPGEVGSLPHRTTPSGGPSPMLSGLSPSTASAYGPSTGRSEYTGGPPLYQTPRSELVLNPPWYRQPQQAPTGSSSCQLPPIQNHQDQRHMDSSTNMRDEKSRVDIGGLIENPPRRMY</sequence>